<dbReference type="STRING" id="1783515.A4E84_09995"/>
<keyword evidence="2" id="KW-0812">Transmembrane</keyword>
<evidence type="ECO:0000313" key="4">
    <source>
        <dbReference type="Proteomes" id="UP000076096"/>
    </source>
</evidence>
<proteinExistence type="predicted"/>
<dbReference type="EMBL" id="CP015098">
    <property type="protein sequence ID" value="AMW09809.1"/>
    <property type="molecule type" value="Genomic_DNA"/>
</dbReference>
<feature type="transmembrane region" description="Helical" evidence="2">
    <location>
        <begin position="39"/>
        <end position="60"/>
    </location>
</feature>
<dbReference type="KEGG" id="stsi:A4E84_09995"/>
<reference evidence="4" key="1">
    <citation type="submission" date="2016-04" db="EMBL/GenBank/DDBJ databases">
        <authorList>
            <person name="Zhang B."/>
        </authorList>
    </citation>
    <scope>NUCLEOTIDE SEQUENCE [LARGE SCALE GENOMIC DNA]</scope>
    <source>
        <strain evidence="4">S10</strain>
    </source>
</reference>
<feature type="region of interest" description="Disordered" evidence="1">
    <location>
        <begin position="204"/>
        <end position="228"/>
    </location>
</feature>
<keyword evidence="4" id="KW-1185">Reference proteome</keyword>
<organism evidence="3 4">
    <name type="scientific">Streptomyces qaidamensis</name>
    <dbReference type="NCBI Taxonomy" id="1783515"/>
    <lineage>
        <taxon>Bacteria</taxon>
        <taxon>Bacillati</taxon>
        <taxon>Actinomycetota</taxon>
        <taxon>Actinomycetes</taxon>
        <taxon>Kitasatosporales</taxon>
        <taxon>Streptomycetaceae</taxon>
        <taxon>Streptomyces</taxon>
        <taxon>Streptomyces aurantiacus group</taxon>
    </lineage>
</organism>
<feature type="compositionally biased region" description="Low complexity" evidence="1">
    <location>
        <begin position="217"/>
        <end position="228"/>
    </location>
</feature>
<accession>A0A143BY72</accession>
<evidence type="ECO:0000256" key="1">
    <source>
        <dbReference type="SAM" id="MobiDB-lite"/>
    </source>
</evidence>
<evidence type="ECO:0000313" key="3">
    <source>
        <dbReference type="EMBL" id="AMW09809.1"/>
    </source>
</evidence>
<name>A0A143BY72_9ACTN</name>
<evidence type="ECO:0000256" key="2">
    <source>
        <dbReference type="SAM" id="Phobius"/>
    </source>
</evidence>
<keyword evidence="2" id="KW-0472">Membrane</keyword>
<protein>
    <submittedName>
        <fullName evidence="3">Uncharacterized protein</fullName>
    </submittedName>
</protein>
<dbReference type="RefSeq" id="WP_062926209.1">
    <property type="nucleotide sequence ID" value="NZ_CP015098.1"/>
</dbReference>
<dbReference type="Proteomes" id="UP000076096">
    <property type="component" value="Chromosome"/>
</dbReference>
<gene>
    <name evidence="3" type="ORF">A4E84_09995</name>
</gene>
<feature type="transmembrane region" description="Helical" evidence="2">
    <location>
        <begin position="6"/>
        <end position="27"/>
    </location>
</feature>
<sequence length="228" mass="24928">MPLAIEILLVIVGILLLTLALIGSGISRRLMTIPRMHKWPRMVIAVLGVVMIVGGGWLLMTSNEKDGPSYADLKDHIPSTLTSWMTCEKHSEAPEGAVEAKCTSSDGAQTVYYSLFPDVNSMQAFYAKSVTLEELTESECSSMEDFQTGGKYSYGNDEYPVLGDAACQVGTDESLWMTYTDRRFDIVVEANHAKREDVSGFNDWLSDTRPVGSANSTPATPTQTAAQQ</sequence>
<dbReference type="AlphaFoldDB" id="A0A143BY72"/>
<keyword evidence="2" id="KW-1133">Transmembrane helix</keyword>